<evidence type="ECO:0000313" key="5">
    <source>
        <dbReference type="Proteomes" id="UP001396334"/>
    </source>
</evidence>
<feature type="compositionally biased region" description="Low complexity" evidence="2">
    <location>
        <begin position="383"/>
        <end position="401"/>
    </location>
</feature>
<proteinExistence type="predicted"/>
<feature type="compositionally biased region" description="Polar residues" evidence="2">
    <location>
        <begin position="1"/>
        <end position="17"/>
    </location>
</feature>
<dbReference type="InterPro" id="IPR001878">
    <property type="entry name" value="Znf_CCHC"/>
</dbReference>
<keyword evidence="1" id="KW-0479">Metal-binding</keyword>
<dbReference type="EMBL" id="JBBPBN010000010">
    <property type="protein sequence ID" value="KAK9029843.1"/>
    <property type="molecule type" value="Genomic_DNA"/>
</dbReference>
<dbReference type="PROSITE" id="PS50158">
    <property type="entry name" value="ZF_CCHC"/>
    <property type="match status" value="1"/>
</dbReference>
<keyword evidence="5" id="KW-1185">Reference proteome</keyword>
<evidence type="ECO:0000259" key="3">
    <source>
        <dbReference type="PROSITE" id="PS50158"/>
    </source>
</evidence>
<keyword evidence="1" id="KW-0863">Zinc-finger</keyword>
<feature type="domain" description="CCHC-type" evidence="3">
    <location>
        <begin position="184"/>
        <end position="198"/>
    </location>
</feature>
<feature type="region of interest" description="Disordered" evidence="2">
    <location>
        <begin position="381"/>
        <end position="432"/>
    </location>
</feature>
<comment type="caution">
    <text evidence="4">The sequence shown here is derived from an EMBL/GenBank/DDBJ whole genome shotgun (WGS) entry which is preliminary data.</text>
</comment>
<protein>
    <recommendedName>
        <fullName evidence="3">CCHC-type domain-containing protein</fullName>
    </recommendedName>
</protein>
<reference evidence="4 5" key="1">
    <citation type="journal article" date="2024" name="G3 (Bethesda)">
        <title>Genome assembly of Hibiscus sabdariffa L. provides insights into metabolisms of medicinal natural products.</title>
        <authorList>
            <person name="Kim T."/>
        </authorList>
    </citation>
    <scope>NUCLEOTIDE SEQUENCE [LARGE SCALE GENOMIC DNA]</scope>
    <source>
        <strain evidence="4">TK-2024</strain>
        <tissue evidence="4">Old leaves</tissue>
    </source>
</reference>
<feature type="region of interest" description="Disordered" evidence="2">
    <location>
        <begin position="201"/>
        <end position="222"/>
    </location>
</feature>
<evidence type="ECO:0000256" key="2">
    <source>
        <dbReference type="SAM" id="MobiDB-lite"/>
    </source>
</evidence>
<dbReference type="Proteomes" id="UP001396334">
    <property type="component" value="Unassembled WGS sequence"/>
</dbReference>
<organism evidence="4 5">
    <name type="scientific">Hibiscus sabdariffa</name>
    <name type="common">roselle</name>
    <dbReference type="NCBI Taxonomy" id="183260"/>
    <lineage>
        <taxon>Eukaryota</taxon>
        <taxon>Viridiplantae</taxon>
        <taxon>Streptophyta</taxon>
        <taxon>Embryophyta</taxon>
        <taxon>Tracheophyta</taxon>
        <taxon>Spermatophyta</taxon>
        <taxon>Magnoliopsida</taxon>
        <taxon>eudicotyledons</taxon>
        <taxon>Gunneridae</taxon>
        <taxon>Pentapetalae</taxon>
        <taxon>rosids</taxon>
        <taxon>malvids</taxon>
        <taxon>Malvales</taxon>
        <taxon>Malvaceae</taxon>
        <taxon>Malvoideae</taxon>
        <taxon>Hibiscus</taxon>
    </lineage>
</organism>
<name>A0ABR2SXZ8_9ROSI</name>
<feature type="region of interest" description="Disordered" evidence="2">
    <location>
        <begin position="1"/>
        <end position="38"/>
    </location>
</feature>
<evidence type="ECO:0000313" key="4">
    <source>
        <dbReference type="EMBL" id="KAK9029843.1"/>
    </source>
</evidence>
<sequence>MESISSPKVSQGKQNNPRIEGLPAPLSGCRNGRPPDTNALVVVPSSLERSANPIYDEDQQVMKRSRGDGQETMDVEVVVQEDGSDVVMQITAKDGLSCEEEGTVRNDDIPRVEGTPPGMNKPSFRDMLTGRGSTAGSSPALPELDVEILAEDVCVSSVDGAIGEVVKIDYNTQRIEYEGLPTICYACGRYGHTQDVCKPHAEKVNSDNQPTSGKSKSREVEERFGPWMQVPTRKSGRVMQGRGSSTVINSRKDFVEHQSGKFAVLAQEEDEHELIEVNTLGDSSLLELNHVGDVVVTTPRSMVKEPITGYASKEIMNAENCKEMSSDGRILLHGSGSESAVRGLNVKEGDRNVAVAPNELVVHSKTKLNTGNHTVVKILERQSGTISKSSSTSRSNVGGESAATKGGQGLLIGKNGIRKKQPVRKKQDARAPSKVTLGEWIGDLSRDIAVSGSRGNRHRDNVPVANDGPDTAVQWRANTTFEQGSGQ</sequence>
<gene>
    <name evidence="4" type="ORF">V6N11_031288</name>
</gene>
<keyword evidence="1" id="KW-0862">Zinc</keyword>
<accession>A0ABR2SXZ8</accession>
<evidence type="ECO:0000256" key="1">
    <source>
        <dbReference type="PROSITE-ProRule" id="PRU00047"/>
    </source>
</evidence>